<keyword evidence="2" id="KW-1185">Reference proteome</keyword>
<dbReference type="EMBL" id="RRCH01000002">
    <property type="protein sequence ID" value="RRJ34088.1"/>
    <property type="molecule type" value="Genomic_DNA"/>
</dbReference>
<organism evidence="1 2">
    <name type="scientific">Halocatena pleomorpha</name>
    <dbReference type="NCBI Taxonomy" id="1785090"/>
    <lineage>
        <taxon>Archaea</taxon>
        <taxon>Methanobacteriati</taxon>
        <taxon>Methanobacteriota</taxon>
        <taxon>Stenosarchaea group</taxon>
        <taxon>Halobacteria</taxon>
        <taxon>Halobacteriales</taxon>
        <taxon>Natronomonadaceae</taxon>
        <taxon>Halocatena</taxon>
    </lineage>
</organism>
<evidence type="ECO:0000313" key="1">
    <source>
        <dbReference type="EMBL" id="RRJ34088.1"/>
    </source>
</evidence>
<proteinExistence type="predicted"/>
<accession>A0A3P3RMJ9</accession>
<dbReference type="RefSeq" id="WP_124953258.1">
    <property type="nucleotide sequence ID" value="NZ_RRCH01000002.1"/>
</dbReference>
<name>A0A3P3RMJ9_9EURY</name>
<sequence length="112" mass="12648">MNQNDSSRDVVCTLTEEQERNRNEDIRSRLTTTYVGFEESEDGLKIRFEGTDKSLVAVARFISSELKCCAFAEYGITVSPPYETTVLTISGPDGTRQMFRDGLVERLEAEEP</sequence>
<evidence type="ECO:0000313" key="2">
    <source>
        <dbReference type="Proteomes" id="UP000282322"/>
    </source>
</evidence>
<dbReference type="OrthoDB" id="203630at2157"/>
<gene>
    <name evidence="1" type="ORF">EIK79_00905</name>
</gene>
<protein>
    <submittedName>
        <fullName evidence="1">Zn-dependent oxidoreductase</fullName>
    </submittedName>
</protein>
<comment type="caution">
    <text evidence="1">The sequence shown here is derived from an EMBL/GenBank/DDBJ whole genome shotgun (WGS) entry which is preliminary data.</text>
</comment>
<reference evidence="1 2" key="1">
    <citation type="submission" date="2018-11" db="EMBL/GenBank/DDBJ databases">
        <title>Taxonoimc description of Halomarina strain SPP-AMP-1.</title>
        <authorList>
            <person name="Pal Y."/>
            <person name="Srinivasana K."/>
            <person name="Verma A."/>
            <person name="Kumar P."/>
        </authorList>
    </citation>
    <scope>NUCLEOTIDE SEQUENCE [LARGE SCALE GENOMIC DNA]</scope>
    <source>
        <strain evidence="1 2">SPP-AMP-1</strain>
    </source>
</reference>
<dbReference type="AlphaFoldDB" id="A0A3P3RMJ9"/>
<dbReference type="Proteomes" id="UP000282322">
    <property type="component" value="Unassembled WGS sequence"/>
</dbReference>